<comment type="caution">
    <text evidence="5">The sequence shown here is derived from an EMBL/GenBank/DDBJ whole genome shotgun (WGS) entry which is preliminary data.</text>
</comment>
<dbReference type="OrthoDB" id="2115177at2759"/>
<reference evidence="5" key="1">
    <citation type="journal article" date="2019" name="G3 (Bethesda)">
        <title>Genome Assemblies of Two Rare Opportunistic Yeast Pathogens: Diutina rugosa (syn. Candida rugosa) and Trichomonascus ciferrii (syn. Candida ciferrii).</title>
        <authorList>
            <person name="Mixao V."/>
            <person name="Saus E."/>
            <person name="Hansen A.P."/>
            <person name="Lass-Florl C."/>
            <person name="Gabaldon T."/>
        </authorList>
    </citation>
    <scope>NUCLEOTIDE SEQUENCE</scope>
    <source>
        <strain evidence="5">CBS 4856</strain>
    </source>
</reference>
<feature type="transmembrane region" description="Helical" evidence="2">
    <location>
        <begin position="151"/>
        <end position="171"/>
    </location>
</feature>
<sequence length="594" mass="66134">MHDMKGRVLRLPFLLLLGWCGAQAHTVSLWDDGSMSDVSVEHYPQHRSVGYSGIMLGPEDDAVVDTPSSSVVQHFVKTLNCVVSEQSIELDVRSQSTQIGEFQAQISMDGTSDLKPLRYVTMGLALFALIWTLTSVLLLHPTRWFYELPNFVLFFGALQGVAFSGMFTIPYPALYRTFSQSFAWSVGILTWPGLESTLTTFRLHRDAPTNPQNNDVTTTGIHNYVENQNVPYTNAFLTALIWWSLAMAAILAVSSICIILTFVYQQVRHTQHKYGLFSPLFAVVYPFFLLTYAACVLWSMYQFMIGDSWASVLLAGIVIGVFTIVILIGLIHTFISSITSTVNNPLFTPTTLRGDEYGRPGMPRYTGALHYPYRRRCLWWFLVIVLGSFGRGAFLGLGQNNAMVQIVGTLAIETVVLFGLIAFRPFRYVLTTCCYIFYQIIQVIVLVLFITFTNEVALSDQLSTPYAIALVTLQSVACIFLLLCLLSSTLVRLFHPPPPAVQTRPRPISTQTQGQGFAGASLGLPKRVREIPMMPSSPDTAAGMSIRPSRSEDLDRFALRNVSKSYASVHQPASRSEESLHAPVLESDNNRQSP</sequence>
<feature type="transmembrane region" description="Helical" evidence="2">
    <location>
        <begin position="240"/>
        <end position="264"/>
    </location>
</feature>
<feature type="domain" description="TRP C-terminal" evidence="4">
    <location>
        <begin position="119"/>
        <end position="498"/>
    </location>
</feature>
<accession>A0A642V3B6</accession>
<dbReference type="GO" id="GO:0055085">
    <property type="term" value="P:transmembrane transport"/>
    <property type="evidence" value="ECO:0007669"/>
    <property type="project" value="TreeGrafter"/>
</dbReference>
<feature type="chain" id="PRO_5024797919" description="TRP C-terminal domain-containing protein" evidence="3">
    <location>
        <begin position="25"/>
        <end position="594"/>
    </location>
</feature>
<dbReference type="PANTHER" id="PTHR31145:SF2">
    <property type="entry name" value="FLAVIN CARRIER PROTEIN 2"/>
    <property type="match status" value="1"/>
</dbReference>
<keyword evidence="3" id="KW-0732">Signal</keyword>
<feature type="transmembrane region" description="Helical" evidence="2">
    <location>
        <begin position="377"/>
        <end position="397"/>
    </location>
</feature>
<evidence type="ECO:0000313" key="6">
    <source>
        <dbReference type="Proteomes" id="UP000761534"/>
    </source>
</evidence>
<feature type="transmembrane region" description="Helical" evidence="2">
    <location>
        <begin position="403"/>
        <end position="423"/>
    </location>
</feature>
<keyword evidence="6" id="KW-1185">Reference proteome</keyword>
<evidence type="ECO:0000256" key="3">
    <source>
        <dbReference type="SAM" id="SignalP"/>
    </source>
</evidence>
<feature type="transmembrane region" description="Helical" evidence="2">
    <location>
        <begin position="276"/>
        <end position="301"/>
    </location>
</feature>
<name>A0A642V3B6_9ASCO</name>
<dbReference type="Proteomes" id="UP000761534">
    <property type="component" value="Unassembled WGS sequence"/>
</dbReference>
<dbReference type="EMBL" id="SWFS01000264">
    <property type="protein sequence ID" value="KAA8912132.1"/>
    <property type="molecule type" value="Genomic_DNA"/>
</dbReference>
<feature type="transmembrane region" description="Helical" evidence="2">
    <location>
        <begin position="466"/>
        <end position="486"/>
    </location>
</feature>
<feature type="transmembrane region" description="Helical" evidence="2">
    <location>
        <begin position="435"/>
        <end position="454"/>
    </location>
</feature>
<dbReference type="PANTHER" id="PTHR31145">
    <property type="entry name" value="INTEGRAL MEMBRANE PROTEIN (AFU_ORTHOLOGUE AFUA_7G01610)"/>
    <property type="match status" value="1"/>
</dbReference>
<dbReference type="InterPro" id="IPR010308">
    <property type="entry name" value="TRP_C"/>
</dbReference>
<feature type="transmembrane region" description="Helical" evidence="2">
    <location>
        <begin position="313"/>
        <end position="335"/>
    </location>
</feature>
<proteinExistence type="predicted"/>
<keyword evidence="2" id="KW-0812">Transmembrane</keyword>
<gene>
    <name evidence="5" type="ORF">TRICI_003597</name>
</gene>
<feature type="transmembrane region" description="Helical" evidence="2">
    <location>
        <begin position="117"/>
        <end position="139"/>
    </location>
</feature>
<dbReference type="GO" id="GO:0009272">
    <property type="term" value="P:fungal-type cell wall biogenesis"/>
    <property type="evidence" value="ECO:0007669"/>
    <property type="project" value="TreeGrafter"/>
</dbReference>
<evidence type="ECO:0000313" key="5">
    <source>
        <dbReference type="EMBL" id="KAA8912132.1"/>
    </source>
</evidence>
<dbReference type="GO" id="GO:0016020">
    <property type="term" value="C:membrane"/>
    <property type="evidence" value="ECO:0007669"/>
    <property type="project" value="TreeGrafter"/>
</dbReference>
<keyword evidence="2" id="KW-1133">Transmembrane helix</keyword>
<evidence type="ECO:0000259" key="4">
    <source>
        <dbReference type="Pfam" id="PF06011"/>
    </source>
</evidence>
<keyword evidence="2" id="KW-0472">Membrane</keyword>
<protein>
    <recommendedName>
        <fullName evidence="4">TRP C-terminal domain-containing protein</fullName>
    </recommendedName>
</protein>
<dbReference type="InterPro" id="IPR040241">
    <property type="entry name" value="TRP_Flc/Pkd2-like"/>
</dbReference>
<organism evidence="5 6">
    <name type="scientific">Trichomonascus ciferrii</name>
    <dbReference type="NCBI Taxonomy" id="44093"/>
    <lineage>
        <taxon>Eukaryota</taxon>
        <taxon>Fungi</taxon>
        <taxon>Dikarya</taxon>
        <taxon>Ascomycota</taxon>
        <taxon>Saccharomycotina</taxon>
        <taxon>Dipodascomycetes</taxon>
        <taxon>Dipodascales</taxon>
        <taxon>Trichomonascaceae</taxon>
        <taxon>Trichomonascus</taxon>
        <taxon>Trichomonascus ciferrii complex</taxon>
    </lineage>
</organism>
<dbReference type="VEuPathDB" id="FungiDB:TRICI_003597"/>
<evidence type="ECO:0000256" key="1">
    <source>
        <dbReference type="SAM" id="MobiDB-lite"/>
    </source>
</evidence>
<dbReference type="AlphaFoldDB" id="A0A642V3B6"/>
<feature type="signal peptide" evidence="3">
    <location>
        <begin position="1"/>
        <end position="24"/>
    </location>
</feature>
<feature type="region of interest" description="Disordered" evidence="1">
    <location>
        <begin position="566"/>
        <end position="594"/>
    </location>
</feature>
<dbReference type="Pfam" id="PF06011">
    <property type="entry name" value="TRP"/>
    <property type="match status" value="1"/>
</dbReference>
<evidence type="ECO:0000256" key="2">
    <source>
        <dbReference type="SAM" id="Phobius"/>
    </source>
</evidence>